<comment type="caution">
    <text evidence="1">The sequence shown here is derived from an EMBL/GenBank/DDBJ whole genome shotgun (WGS) entry which is preliminary data.</text>
</comment>
<reference evidence="1 2" key="1">
    <citation type="submission" date="2024-09" db="EMBL/GenBank/DDBJ databases">
        <authorList>
            <person name="Sun Q."/>
            <person name="Mori K."/>
        </authorList>
    </citation>
    <scope>NUCLEOTIDE SEQUENCE [LARGE SCALE GENOMIC DNA]</scope>
    <source>
        <strain evidence="1 2">CCM 7792</strain>
    </source>
</reference>
<name>A0ABV6FHN4_9BURK</name>
<evidence type="ECO:0000313" key="2">
    <source>
        <dbReference type="Proteomes" id="UP001589773"/>
    </source>
</evidence>
<dbReference type="EMBL" id="JBHLWP010000013">
    <property type="protein sequence ID" value="MFC0253043.1"/>
    <property type="molecule type" value="Genomic_DNA"/>
</dbReference>
<gene>
    <name evidence="1" type="ORF">ACFFJK_14180</name>
</gene>
<dbReference type="Proteomes" id="UP001589773">
    <property type="component" value="Unassembled WGS sequence"/>
</dbReference>
<evidence type="ECO:0000313" key="1">
    <source>
        <dbReference type="EMBL" id="MFC0253043.1"/>
    </source>
</evidence>
<accession>A0ABV6FHN4</accession>
<organism evidence="1 2">
    <name type="scientific">Massilia consociata</name>
    <dbReference type="NCBI Taxonomy" id="760117"/>
    <lineage>
        <taxon>Bacteria</taxon>
        <taxon>Pseudomonadati</taxon>
        <taxon>Pseudomonadota</taxon>
        <taxon>Betaproteobacteria</taxon>
        <taxon>Burkholderiales</taxon>
        <taxon>Oxalobacteraceae</taxon>
        <taxon>Telluria group</taxon>
        <taxon>Massilia</taxon>
    </lineage>
</organism>
<protein>
    <submittedName>
        <fullName evidence="1">Uncharacterized protein</fullName>
    </submittedName>
</protein>
<sequence length="253" mass="27793">MHHQVLPRRLAPAVASAIRPVVALPRRLQAAALVLLSSLSIPGQAGRPMITDDAGIVDPRACQLETWTQRGPRARAFWAVPACNFTGKLELALGAGRSSGADDAGSMAVLQGKTLFKAMDTNGWGVGLVFGTQFTRSGERSTDRYAFVPLSHSFHDDRLLVHTNLGWLREGLQNRHRATWGIGSELRAGERTWLTTEAFGQSGSKPSYQLGFRHWIVPERVQVDGTYGRHAMDCGRERQISIGLKFVTDRILP</sequence>
<proteinExistence type="predicted"/>
<keyword evidence="2" id="KW-1185">Reference proteome</keyword>
<dbReference type="RefSeq" id="WP_379679980.1">
    <property type="nucleotide sequence ID" value="NZ_JBHLWP010000013.1"/>
</dbReference>